<keyword evidence="9 13" id="KW-0472">Membrane</keyword>
<dbReference type="Proteomes" id="UP000694427">
    <property type="component" value="Unplaced"/>
</dbReference>
<evidence type="ECO:0000256" key="8">
    <source>
        <dbReference type="ARBA" id="ARBA00022989"/>
    </source>
</evidence>
<feature type="domain" description="EGF-like" evidence="14">
    <location>
        <begin position="40"/>
        <end position="78"/>
    </location>
</feature>
<evidence type="ECO:0000256" key="10">
    <source>
        <dbReference type="ARBA" id="ARBA00023157"/>
    </source>
</evidence>
<dbReference type="Pfam" id="PF07645">
    <property type="entry name" value="EGF_CA"/>
    <property type="match status" value="2"/>
</dbReference>
<dbReference type="Gene3D" id="2.60.220.50">
    <property type="match status" value="1"/>
</dbReference>
<evidence type="ECO:0000256" key="6">
    <source>
        <dbReference type="ARBA" id="ARBA00022729"/>
    </source>
</evidence>
<evidence type="ECO:0000256" key="12">
    <source>
        <dbReference type="PROSITE-ProRule" id="PRU00076"/>
    </source>
</evidence>
<dbReference type="InterPro" id="IPR000203">
    <property type="entry name" value="GPS"/>
</dbReference>
<feature type="transmembrane region" description="Helical" evidence="13">
    <location>
        <begin position="358"/>
        <end position="380"/>
    </location>
</feature>
<accession>A0A8C1G072</accession>
<dbReference type="InterPro" id="IPR018097">
    <property type="entry name" value="EGF_Ca-bd_CS"/>
</dbReference>
<dbReference type="FunFam" id="2.10.25.10:FF:000038">
    <property type="entry name" value="Fibrillin 2"/>
    <property type="match status" value="2"/>
</dbReference>
<dbReference type="AlphaFoldDB" id="A0A8C1G072"/>
<evidence type="ECO:0000256" key="5">
    <source>
        <dbReference type="ARBA" id="ARBA00022692"/>
    </source>
</evidence>
<dbReference type="PROSITE" id="PS50261">
    <property type="entry name" value="G_PROTEIN_RECEP_F2_4"/>
    <property type="match status" value="1"/>
</dbReference>
<dbReference type="FunFam" id="1.20.1070.10:FF:000058">
    <property type="entry name" value="Adhesion G protein-coupled receptor F5"/>
    <property type="match status" value="1"/>
</dbReference>
<comment type="subcellular location">
    <subcellularLocation>
        <location evidence="1">Cell membrane</location>
        <topology evidence="1">Multi-pass membrane protein</topology>
    </subcellularLocation>
</comment>
<dbReference type="PANTHER" id="PTHR45813">
    <property type="entry name" value="IG-LIKE DOMAIN-CONTAINING PROTEIN"/>
    <property type="match status" value="1"/>
</dbReference>
<name>A0A8C1G072_CYPCA</name>
<dbReference type="CDD" id="cd00054">
    <property type="entry name" value="EGF_CA"/>
    <property type="match status" value="2"/>
</dbReference>
<dbReference type="Pfam" id="PF01825">
    <property type="entry name" value="GPS"/>
    <property type="match status" value="1"/>
</dbReference>
<dbReference type="SMART" id="SM00181">
    <property type="entry name" value="EGF"/>
    <property type="match status" value="2"/>
</dbReference>
<evidence type="ECO:0000256" key="9">
    <source>
        <dbReference type="ARBA" id="ARBA00023136"/>
    </source>
</evidence>
<keyword evidence="10" id="KW-1015">Disulfide bond</keyword>
<dbReference type="GO" id="GO:0004930">
    <property type="term" value="F:G protein-coupled receptor activity"/>
    <property type="evidence" value="ECO:0007669"/>
    <property type="project" value="InterPro"/>
</dbReference>
<protein>
    <recommendedName>
        <fullName evidence="19">Adhesion G protein-coupled receptor F5</fullName>
    </recommendedName>
</protein>
<keyword evidence="3" id="KW-1003">Cell membrane</keyword>
<evidence type="ECO:0000259" key="14">
    <source>
        <dbReference type="PROSITE" id="PS50026"/>
    </source>
</evidence>
<dbReference type="InterPro" id="IPR001881">
    <property type="entry name" value="EGF-like_Ca-bd_dom"/>
</dbReference>
<keyword evidence="18" id="KW-1185">Reference proteome</keyword>
<evidence type="ECO:0000256" key="3">
    <source>
        <dbReference type="ARBA" id="ARBA00022475"/>
    </source>
</evidence>
<dbReference type="Ensembl" id="ENSCCRT00010001383.1">
    <property type="protein sequence ID" value="ENSCCRP00010001255.1"/>
    <property type="gene ID" value="ENSCCRG00010000608.1"/>
</dbReference>
<evidence type="ECO:0000313" key="17">
    <source>
        <dbReference type="Ensembl" id="ENSCCRP00010001255.1"/>
    </source>
</evidence>
<feature type="domain" description="GAIN-B" evidence="15">
    <location>
        <begin position="204"/>
        <end position="352"/>
    </location>
</feature>
<evidence type="ECO:0000313" key="18">
    <source>
        <dbReference type="Proteomes" id="UP000694427"/>
    </source>
</evidence>
<evidence type="ECO:0000256" key="11">
    <source>
        <dbReference type="ARBA" id="ARBA00023180"/>
    </source>
</evidence>
<dbReference type="InterPro" id="IPR017981">
    <property type="entry name" value="GPCR_2-like_7TM"/>
</dbReference>
<feature type="transmembrane region" description="Helical" evidence="13">
    <location>
        <begin position="442"/>
        <end position="463"/>
    </location>
</feature>
<dbReference type="GO" id="GO:0005509">
    <property type="term" value="F:calcium ion binding"/>
    <property type="evidence" value="ECO:0007669"/>
    <property type="project" value="InterPro"/>
</dbReference>
<dbReference type="PROSITE" id="PS00010">
    <property type="entry name" value="ASX_HYDROXYL"/>
    <property type="match status" value="2"/>
</dbReference>
<dbReference type="SMART" id="SM00303">
    <property type="entry name" value="GPS"/>
    <property type="match status" value="1"/>
</dbReference>
<dbReference type="InterPro" id="IPR049883">
    <property type="entry name" value="NOTCH1_EGF-like"/>
</dbReference>
<dbReference type="InterPro" id="IPR000832">
    <property type="entry name" value="GPCR_2_secretin-like"/>
</dbReference>
<dbReference type="InterPro" id="IPR000742">
    <property type="entry name" value="EGF"/>
</dbReference>
<dbReference type="PROSITE" id="PS01187">
    <property type="entry name" value="EGF_CA"/>
    <property type="match status" value="1"/>
</dbReference>
<comment type="caution">
    <text evidence="12">Lacks conserved residue(s) required for the propagation of feature annotation.</text>
</comment>
<dbReference type="Gene3D" id="2.10.25.10">
    <property type="entry name" value="Laminin"/>
    <property type="match status" value="2"/>
</dbReference>
<keyword evidence="8 13" id="KW-1133">Transmembrane helix</keyword>
<dbReference type="InterPro" id="IPR051587">
    <property type="entry name" value="Adhesion_GPCR"/>
</dbReference>
<organism evidence="17 18">
    <name type="scientific">Cyprinus carpio</name>
    <name type="common">Common carp</name>
    <dbReference type="NCBI Taxonomy" id="7962"/>
    <lineage>
        <taxon>Eukaryota</taxon>
        <taxon>Metazoa</taxon>
        <taxon>Chordata</taxon>
        <taxon>Craniata</taxon>
        <taxon>Vertebrata</taxon>
        <taxon>Euteleostomi</taxon>
        <taxon>Actinopterygii</taxon>
        <taxon>Neopterygii</taxon>
        <taxon>Teleostei</taxon>
        <taxon>Ostariophysi</taxon>
        <taxon>Cypriniformes</taxon>
        <taxon>Cyprinidae</taxon>
        <taxon>Cyprininae</taxon>
        <taxon>Cyprinus</taxon>
    </lineage>
</organism>
<feature type="transmembrane region" description="Helical" evidence="13">
    <location>
        <begin position="401"/>
        <end position="422"/>
    </location>
</feature>
<comment type="similarity">
    <text evidence="2">Belongs to the G-protein coupled receptor 2 family. Adhesion G-protein coupled receptor (ADGR) subfamily.</text>
</comment>
<dbReference type="PANTHER" id="PTHR45813:SF4">
    <property type="entry name" value="ADHESION G PROTEIN-COUPLED RECEPTOR F5"/>
    <property type="match status" value="1"/>
</dbReference>
<feature type="domain" description="G-protein coupled receptors family 2 profile 2" evidence="16">
    <location>
        <begin position="359"/>
        <end position="607"/>
    </location>
</feature>
<dbReference type="InterPro" id="IPR057244">
    <property type="entry name" value="GAIN_B"/>
</dbReference>
<keyword evidence="5 13" id="KW-0812">Transmembrane</keyword>
<keyword evidence="11" id="KW-0325">Glycoprotein</keyword>
<dbReference type="InterPro" id="IPR046338">
    <property type="entry name" value="GAIN_dom_sf"/>
</dbReference>
<keyword evidence="7" id="KW-0677">Repeat</keyword>
<dbReference type="Pfam" id="PF00002">
    <property type="entry name" value="7tm_2"/>
    <property type="match status" value="1"/>
</dbReference>
<evidence type="ECO:0000256" key="13">
    <source>
        <dbReference type="SAM" id="Phobius"/>
    </source>
</evidence>
<evidence type="ECO:0000259" key="15">
    <source>
        <dbReference type="PROSITE" id="PS50221"/>
    </source>
</evidence>
<evidence type="ECO:0000256" key="1">
    <source>
        <dbReference type="ARBA" id="ARBA00004651"/>
    </source>
</evidence>
<feature type="domain" description="EGF-like" evidence="14">
    <location>
        <begin position="83"/>
        <end position="121"/>
    </location>
</feature>
<dbReference type="GO" id="GO:0007189">
    <property type="term" value="P:adenylate cyclase-activating G protein-coupled receptor signaling pathway"/>
    <property type="evidence" value="ECO:0007669"/>
    <property type="project" value="TreeGrafter"/>
</dbReference>
<evidence type="ECO:0000256" key="7">
    <source>
        <dbReference type="ARBA" id="ARBA00022737"/>
    </source>
</evidence>
<dbReference type="GO" id="GO:0007166">
    <property type="term" value="P:cell surface receptor signaling pathway"/>
    <property type="evidence" value="ECO:0007669"/>
    <property type="project" value="InterPro"/>
</dbReference>
<proteinExistence type="inferred from homology"/>
<reference evidence="17" key="2">
    <citation type="submission" date="2025-09" db="UniProtKB">
        <authorList>
            <consortium name="Ensembl"/>
        </authorList>
    </citation>
    <scope>IDENTIFICATION</scope>
</reference>
<feature type="transmembrane region" description="Helical" evidence="13">
    <location>
        <begin position="475"/>
        <end position="499"/>
    </location>
</feature>
<dbReference type="GO" id="GO:0005886">
    <property type="term" value="C:plasma membrane"/>
    <property type="evidence" value="ECO:0007669"/>
    <property type="project" value="UniProtKB-SubCell"/>
</dbReference>
<evidence type="ECO:0000256" key="4">
    <source>
        <dbReference type="ARBA" id="ARBA00022536"/>
    </source>
</evidence>
<keyword evidence="6" id="KW-0732">Signal</keyword>
<evidence type="ECO:0000259" key="16">
    <source>
        <dbReference type="PROSITE" id="PS50261"/>
    </source>
</evidence>
<reference evidence="17" key="1">
    <citation type="submission" date="2025-08" db="UniProtKB">
        <authorList>
            <consortium name="Ensembl"/>
        </authorList>
    </citation>
    <scope>IDENTIFICATION</scope>
</reference>
<evidence type="ECO:0000256" key="2">
    <source>
        <dbReference type="ARBA" id="ARBA00007343"/>
    </source>
</evidence>
<feature type="transmembrane region" description="Helical" evidence="13">
    <location>
        <begin position="564"/>
        <end position="583"/>
    </location>
</feature>
<dbReference type="InterPro" id="IPR008078">
    <property type="entry name" value="GPCR_2_Ig-hepta-like_rcpt"/>
</dbReference>
<evidence type="ECO:0008006" key="19">
    <source>
        <dbReference type="Google" id="ProtNLM"/>
    </source>
</evidence>
<keyword evidence="4 12" id="KW-0245">EGF-like domain</keyword>
<dbReference type="SUPFAM" id="SSF57196">
    <property type="entry name" value="EGF/Laminin"/>
    <property type="match status" value="2"/>
</dbReference>
<dbReference type="SMART" id="SM00179">
    <property type="entry name" value="EGF_CA"/>
    <property type="match status" value="2"/>
</dbReference>
<sequence>QQPCFYHFVFISDINECLNSSLVCGPNANYIVLKCISFPDINECQFSPSVCGPNANCTNVIGRYNCSCLVGFTYGRGTEKGSNINECQFSLPVCGPNANCTNQLGSYKCSCLDGFTATNSNLTISINNTCTVGLPIESIIENWIANDVIKVRHCTSILAFPSILIHSIELMGNCTILMRKHHLKRDTSIKLLSAIENISDRLTDEFAINKTSIQMNRTTIKNSFNTASSLPNSTTEIVIPQVPLETTITIIIFTTLDKVLPSQGTNDSRKSDVRINGDVVVVKVNETINNISFTFDITDQSLGNPQCVFWNFILNTWDSTGCEVKRKDTGKITCECNHTTSFSILMSPFYIDPNYRIALAYITYIGVAISMASLIICLIIETIAWKSVRRNDTSYVRHVSIVNIAVSLLIANICFIIGAAIAEQEQPTSVGRCSPVVFFMHFFYLALFFWMLMLAMLLFYRTVMVLSQMSRAKMMVIAFIFGYGAPLLIAVITVASTAGPQNYISKRNACWLNWYESKALLAFVIPALTIVVINLMVLIVVLYKMLRREVGAATQPDEKHTLVVIARCVAFLTPIFGLTWGLGIGTMVSQDLGIHVGFFILVLSKDT</sequence>
<dbReference type="PROSITE" id="PS50221">
    <property type="entry name" value="GAIN_B"/>
    <property type="match status" value="1"/>
</dbReference>
<dbReference type="PRINTS" id="PR00249">
    <property type="entry name" value="GPCRSECRETIN"/>
</dbReference>
<feature type="transmembrane region" description="Helical" evidence="13">
    <location>
        <begin position="519"/>
        <end position="543"/>
    </location>
</feature>
<dbReference type="PROSITE" id="PS50026">
    <property type="entry name" value="EGF_3"/>
    <property type="match status" value="2"/>
</dbReference>
<dbReference type="GO" id="GO:0030855">
    <property type="term" value="P:epithelial cell differentiation"/>
    <property type="evidence" value="ECO:0007669"/>
    <property type="project" value="UniProtKB-ARBA"/>
</dbReference>
<dbReference type="InterPro" id="IPR000152">
    <property type="entry name" value="EGF-type_Asp/Asn_hydroxyl_site"/>
</dbReference>
<dbReference type="PRINTS" id="PR01695">
    <property type="entry name" value="IGHEPTARCPTR"/>
</dbReference>
<dbReference type="Gene3D" id="1.20.1070.10">
    <property type="entry name" value="Rhodopsin 7-helix transmembrane proteins"/>
    <property type="match status" value="1"/>
</dbReference>